<name>A0AC35GHH5_9BILA</name>
<evidence type="ECO:0000313" key="1">
    <source>
        <dbReference type="Proteomes" id="UP000887580"/>
    </source>
</evidence>
<dbReference type="Proteomes" id="UP000887580">
    <property type="component" value="Unplaced"/>
</dbReference>
<organism evidence="1 2">
    <name type="scientific">Panagrolaimus sp. PS1159</name>
    <dbReference type="NCBI Taxonomy" id="55785"/>
    <lineage>
        <taxon>Eukaryota</taxon>
        <taxon>Metazoa</taxon>
        <taxon>Ecdysozoa</taxon>
        <taxon>Nematoda</taxon>
        <taxon>Chromadorea</taxon>
        <taxon>Rhabditida</taxon>
        <taxon>Tylenchina</taxon>
        <taxon>Panagrolaimomorpha</taxon>
        <taxon>Panagrolaimoidea</taxon>
        <taxon>Panagrolaimidae</taxon>
        <taxon>Panagrolaimus</taxon>
    </lineage>
</organism>
<evidence type="ECO:0000313" key="2">
    <source>
        <dbReference type="WBParaSite" id="PS1159_v2.g5223.t1"/>
    </source>
</evidence>
<reference evidence="2" key="1">
    <citation type="submission" date="2022-11" db="UniProtKB">
        <authorList>
            <consortium name="WormBaseParasite"/>
        </authorList>
    </citation>
    <scope>IDENTIFICATION</scope>
</reference>
<protein>
    <submittedName>
        <fullName evidence="2">Transposase</fullName>
    </submittedName>
</protein>
<proteinExistence type="predicted"/>
<sequence>MEGNPRTNNSVEGAHNKLHSFFNCDLPGFFKFLDLLRRHITTLESDVFDLRANKPLRPVNRAWKLIEERRVAAVEHFNENDVFGFLRTMANVLAA</sequence>
<accession>A0AC35GHH5</accession>
<dbReference type="WBParaSite" id="PS1159_v2.g5223.t1">
    <property type="protein sequence ID" value="PS1159_v2.g5223.t1"/>
    <property type="gene ID" value="PS1159_v2.g5223"/>
</dbReference>